<dbReference type="Proteomes" id="UP000694520">
    <property type="component" value="Chromosome 8"/>
</dbReference>
<evidence type="ECO:0000256" key="3">
    <source>
        <dbReference type="ARBA" id="ARBA00022692"/>
    </source>
</evidence>
<dbReference type="PANTHER" id="PTHR13624">
    <property type="entry name" value="RE42071P"/>
    <property type="match status" value="1"/>
</dbReference>
<dbReference type="Pfam" id="PF10268">
    <property type="entry name" value="Tmemb_161AB"/>
    <property type="match status" value="1"/>
</dbReference>
<reference evidence="12" key="3">
    <citation type="submission" date="2025-09" db="UniProtKB">
        <authorList>
            <consortium name="Ensembl"/>
        </authorList>
    </citation>
    <scope>IDENTIFICATION</scope>
</reference>
<proteinExistence type="inferred from homology"/>
<evidence type="ECO:0000313" key="13">
    <source>
        <dbReference type="Proteomes" id="UP000694520"/>
    </source>
</evidence>
<reference evidence="12" key="2">
    <citation type="submission" date="2025-08" db="UniProtKB">
        <authorList>
            <consortium name="Ensembl"/>
        </authorList>
    </citation>
    <scope>IDENTIFICATION</scope>
</reference>
<evidence type="ECO:0000256" key="6">
    <source>
        <dbReference type="ARBA" id="ARBA00023136"/>
    </source>
</evidence>
<feature type="transmembrane region" description="Helical" evidence="10">
    <location>
        <begin position="122"/>
        <end position="141"/>
    </location>
</feature>
<feature type="transmembrane region" description="Helical" evidence="10">
    <location>
        <begin position="347"/>
        <end position="369"/>
    </location>
</feature>
<evidence type="ECO:0000256" key="11">
    <source>
        <dbReference type="SAM" id="SignalP"/>
    </source>
</evidence>
<dbReference type="Ensembl" id="ENSBGRT00000002584.1">
    <property type="protein sequence ID" value="ENSBGRP00000002266.1"/>
    <property type="gene ID" value="ENSBGRG00000001322.1"/>
</dbReference>
<evidence type="ECO:0000256" key="4">
    <source>
        <dbReference type="ARBA" id="ARBA00022729"/>
    </source>
</evidence>
<evidence type="ECO:0000256" key="9">
    <source>
        <dbReference type="SAM" id="MobiDB-lite"/>
    </source>
</evidence>
<keyword evidence="6 10" id="KW-0472">Membrane</keyword>
<evidence type="ECO:0000313" key="12">
    <source>
        <dbReference type="Ensembl" id="ENSBGRP00000002266.1"/>
    </source>
</evidence>
<comment type="similarity">
    <text evidence="2">Belongs to the TMEM161 family.</text>
</comment>
<evidence type="ECO:0000256" key="8">
    <source>
        <dbReference type="ARBA" id="ARBA00040182"/>
    </source>
</evidence>
<dbReference type="InterPro" id="IPR019395">
    <property type="entry name" value="Transmembrane_161A/B"/>
</dbReference>
<reference evidence="12" key="1">
    <citation type="submission" date="2019-05" db="EMBL/GenBank/DDBJ databases">
        <authorList>
            <person name="Zhang S."/>
            <person name="Liu J."/>
        </authorList>
    </citation>
    <scope>NUCLEOTIDE SEQUENCE [LARGE SCALE GENOMIC DNA]</scope>
</reference>
<feature type="transmembrane region" description="Helical" evidence="10">
    <location>
        <begin position="264"/>
        <end position="289"/>
    </location>
</feature>
<feature type="region of interest" description="Disordered" evidence="9">
    <location>
        <begin position="52"/>
        <end position="72"/>
    </location>
</feature>
<dbReference type="GO" id="GO:0016020">
    <property type="term" value="C:membrane"/>
    <property type="evidence" value="ECO:0007669"/>
    <property type="project" value="UniProtKB-SubCell"/>
</dbReference>
<keyword evidence="3 10" id="KW-0812">Transmembrane</keyword>
<feature type="transmembrane region" description="Helical" evidence="10">
    <location>
        <begin position="211"/>
        <end position="231"/>
    </location>
</feature>
<evidence type="ECO:0000256" key="1">
    <source>
        <dbReference type="ARBA" id="ARBA00004141"/>
    </source>
</evidence>
<keyword evidence="4 11" id="KW-0732">Signal</keyword>
<evidence type="ECO:0000256" key="2">
    <source>
        <dbReference type="ARBA" id="ARBA00009706"/>
    </source>
</evidence>
<keyword evidence="13" id="KW-1185">Reference proteome</keyword>
<dbReference type="GeneTree" id="ENSGT00390000000672"/>
<feature type="signal peptide" evidence="11">
    <location>
        <begin position="1"/>
        <end position="18"/>
    </location>
</feature>
<organism evidence="12 13">
    <name type="scientific">Bos mutus grunniens</name>
    <name type="common">Wild yak</name>
    <name type="synonym">Bos grunniens</name>
    <dbReference type="NCBI Taxonomy" id="30521"/>
    <lineage>
        <taxon>Eukaryota</taxon>
        <taxon>Metazoa</taxon>
        <taxon>Chordata</taxon>
        <taxon>Craniata</taxon>
        <taxon>Vertebrata</taxon>
        <taxon>Euteleostomi</taxon>
        <taxon>Mammalia</taxon>
        <taxon>Eutheria</taxon>
        <taxon>Laurasiatheria</taxon>
        <taxon>Artiodactyla</taxon>
        <taxon>Ruminantia</taxon>
        <taxon>Pecora</taxon>
        <taxon>Bovidae</taxon>
        <taxon>Bovinae</taxon>
        <taxon>Bos</taxon>
    </lineage>
</organism>
<sequence length="375" mass="41712">MAVLGVQLVVTLLTATLMHRLAPHCSFARWLLCNGSLFRYKHPTEEELRALAGKQKPRGRKERWANGCSEEKPLSVPRDAPFQLQTCPLTAVDALGLDSMSQNLEPLLKMQGWDWALPLVKLAIRVGLAVVGSMLGAFLTFPGLRLAQTHHDALTMSEDRPMLQFLLHTSFLSPLFVLWLWTKPMARDFLHQAPLGRTSFSLLSDSAFDSLRLWVLVVLCLLRLAVTRPHLQAYLCLAKARVEQLRREAGRIEAREIQRRVVRVYCYVTVVSLQYLTPLILTLNCTLLLKTLGGYSWGLGPVPTLSPTPPSAHDGPVGPEEDEAQQTAALIAGALGSLLTPLFLRGVLAFLIWWIAACQLLSSLFGLYFHQHLAG</sequence>
<evidence type="ECO:0000256" key="7">
    <source>
        <dbReference type="ARBA" id="ARBA00023180"/>
    </source>
</evidence>
<comment type="subcellular location">
    <subcellularLocation>
        <location evidence="1">Membrane</location>
        <topology evidence="1">Multi-pass membrane protein</topology>
    </subcellularLocation>
</comment>
<dbReference type="PANTHER" id="PTHR13624:SF4">
    <property type="entry name" value="TRANSMEMBRANE PROTEIN 161A"/>
    <property type="match status" value="1"/>
</dbReference>
<feature type="chain" id="PRO_5034698083" description="Transmembrane protein 161A" evidence="11">
    <location>
        <begin position="19"/>
        <end position="375"/>
    </location>
</feature>
<evidence type="ECO:0000256" key="5">
    <source>
        <dbReference type="ARBA" id="ARBA00022989"/>
    </source>
</evidence>
<feature type="transmembrane region" description="Helical" evidence="10">
    <location>
        <begin position="162"/>
        <end position="181"/>
    </location>
</feature>
<evidence type="ECO:0000256" key="10">
    <source>
        <dbReference type="SAM" id="Phobius"/>
    </source>
</evidence>
<name>A0A8B9W4T1_BOSMU</name>
<keyword evidence="7" id="KW-0325">Glycoprotein</keyword>
<accession>A0A8B9W4T1</accession>
<gene>
    <name evidence="12" type="primary">TMEM161A</name>
</gene>
<keyword evidence="5 10" id="KW-1133">Transmembrane helix</keyword>
<protein>
    <recommendedName>
        <fullName evidence="8">Transmembrane protein 161A</fullName>
    </recommendedName>
</protein>
<dbReference type="AlphaFoldDB" id="A0A8B9W4T1"/>